<organism evidence="2 3">
    <name type="scientific">Streptomyces spiramenti</name>
    <dbReference type="NCBI Taxonomy" id="2720606"/>
    <lineage>
        <taxon>Bacteria</taxon>
        <taxon>Bacillati</taxon>
        <taxon>Actinomycetota</taxon>
        <taxon>Actinomycetes</taxon>
        <taxon>Kitasatosporales</taxon>
        <taxon>Streptomycetaceae</taxon>
        <taxon>Streptomyces</taxon>
    </lineage>
</organism>
<dbReference type="EMBL" id="JAAVJB010000116">
    <property type="protein sequence ID" value="NJP67503.1"/>
    <property type="molecule type" value="Genomic_DNA"/>
</dbReference>
<gene>
    <name evidence="2" type="ORF">HCJ92_14625</name>
</gene>
<dbReference type="Gene3D" id="1.10.260.40">
    <property type="entry name" value="lambda repressor-like DNA-binding domains"/>
    <property type="match status" value="1"/>
</dbReference>
<dbReference type="InterPro" id="IPR001387">
    <property type="entry name" value="Cro/C1-type_HTH"/>
</dbReference>
<dbReference type="Pfam" id="PF13560">
    <property type="entry name" value="HTH_31"/>
    <property type="match status" value="1"/>
</dbReference>
<keyword evidence="3" id="KW-1185">Reference proteome</keyword>
<evidence type="ECO:0000313" key="2">
    <source>
        <dbReference type="EMBL" id="NJP67503.1"/>
    </source>
</evidence>
<proteinExistence type="predicted"/>
<dbReference type="Proteomes" id="UP000746503">
    <property type="component" value="Unassembled WGS sequence"/>
</dbReference>
<comment type="caution">
    <text evidence="2">The sequence shown here is derived from an EMBL/GenBank/DDBJ whole genome shotgun (WGS) entry which is preliminary data.</text>
</comment>
<name>A0ABX1AS12_9ACTN</name>
<dbReference type="InterPro" id="IPR010982">
    <property type="entry name" value="Lambda_DNA-bd_dom_sf"/>
</dbReference>
<dbReference type="PROSITE" id="PS50943">
    <property type="entry name" value="HTH_CROC1"/>
    <property type="match status" value="1"/>
</dbReference>
<evidence type="ECO:0000313" key="3">
    <source>
        <dbReference type="Proteomes" id="UP000746503"/>
    </source>
</evidence>
<sequence>MPSGTVTHTGARIRRARKLRGLTQQALADLAPGVSYSTLTKVEQGQLPASPGVVAALARGLGTSVEELTGQPYLAELRQDQLVGLMQPLREALDLFDIASAPLTSPRSAAELAGASDGVARLVRATNLRQAASELPALIQEATAAAHSRGGFETWRVLATLYRSTYDVAQKLGFPDLSTVALDRVGWASERGSDPVFAALRQYFRALSYLRGGDYETGRRLISSGHGLLGDAQEGREKNAVVGQLHLGASVLAARAGDSAADSHLDEADRLADLTGPAESLHWLSFGPTNVAAHRVSVLAERTEYAAAVAVARDMTVPTSWPRSRASHHHAEVARALMWTGDTDAAFRQLQAARSAGPQQAKYHPVVRQTWEGLEASRRRSAAGFSSFGSWLGM</sequence>
<accession>A0ABX1AS12</accession>
<feature type="domain" description="HTH cro/C1-type" evidence="1">
    <location>
        <begin position="13"/>
        <end position="68"/>
    </location>
</feature>
<dbReference type="CDD" id="cd00093">
    <property type="entry name" value="HTH_XRE"/>
    <property type="match status" value="1"/>
</dbReference>
<evidence type="ECO:0000259" key="1">
    <source>
        <dbReference type="PROSITE" id="PS50943"/>
    </source>
</evidence>
<protein>
    <submittedName>
        <fullName evidence="2">Helix-turn-helix transcriptional regulator</fullName>
    </submittedName>
</protein>
<dbReference type="RefSeq" id="WP_167934027.1">
    <property type="nucleotide sequence ID" value="NZ_JAAVJB010000116.1"/>
</dbReference>
<dbReference type="SUPFAM" id="SSF47413">
    <property type="entry name" value="lambda repressor-like DNA-binding domains"/>
    <property type="match status" value="1"/>
</dbReference>
<reference evidence="2 3" key="1">
    <citation type="submission" date="2020-03" db="EMBL/GenBank/DDBJ databases">
        <title>Draft genome of Streptomyces sp. ventii, isolated from the Axial Seamount in the Pacific Ocean, and resequencing of the two type strains Streptomyces lonarensis strain NCL 716 and Streptomyces bohaiensis strain 11A07.</title>
        <authorList>
            <person name="Loughran R.M."/>
            <person name="Pfannmuller K.M."/>
            <person name="Wasson B.J."/>
            <person name="Deadmond M.C."/>
            <person name="Paddock B.E."/>
            <person name="Koyack M.J."/>
            <person name="Gallegos D.A."/>
            <person name="Mitchell E.A."/>
            <person name="Ushijima B."/>
            <person name="Saw J.H."/>
            <person name="Mcphail K.L."/>
            <person name="Videau P."/>
        </authorList>
    </citation>
    <scope>NUCLEOTIDE SEQUENCE [LARGE SCALE GENOMIC DNA]</scope>
    <source>
        <strain evidence="3">5675061</strain>
    </source>
</reference>
<dbReference type="SMART" id="SM00530">
    <property type="entry name" value="HTH_XRE"/>
    <property type="match status" value="1"/>
</dbReference>